<feature type="transmembrane region" description="Helical" evidence="10">
    <location>
        <begin position="245"/>
        <end position="264"/>
    </location>
</feature>
<dbReference type="PANTHER" id="PTHR10422">
    <property type="entry name" value="CYTOCHROME C OXIDASE SUBUNIT 1"/>
    <property type="match status" value="1"/>
</dbReference>
<keyword evidence="9 12" id="KW-0496">Mitochondrion</keyword>
<dbReference type="CTD" id="4512"/>
<dbReference type="GO" id="GO:0045277">
    <property type="term" value="C:respiratory chain complex IV"/>
    <property type="evidence" value="ECO:0007669"/>
    <property type="project" value="InterPro"/>
</dbReference>
<keyword evidence="9" id="KW-0679">Respiratory chain</keyword>
<dbReference type="GO" id="GO:0015990">
    <property type="term" value="P:electron transport coupled proton transport"/>
    <property type="evidence" value="ECO:0007669"/>
    <property type="project" value="TreeGrafter"/>
</dbReference>
<feature type="transmembrane region" description="Helical" evidence="10">
    <location>
        <begin position="42"/>
        <end position="65"/>
    </location>
</feature>
<dbReference type="SUPFAM" id="SSF81442">
    <property type="entry name" value="Cytochrome c oxidase subunit I-like"/>
    <property type="match status" value="1"/>
</dbReference>
<accession>Q9B8X8</accession>
<feature type="transmembrane region" description="Helical" evidence="10">
    <location>
        <begin position="115"/>
        <end position="139"/>
    </location>
</feature>
<evidence type="ECO:0000256" key="2">
    <source>
        <dbReference type="ARBA" id="ARBA00004141"/>
    </source>
</evidence>
<dbReference type="InterPro" id="IPR023615">
    <property type="entry name" value="Cyt_c_Oxase_su1_BS"/>
</dbReference>
<keyword evidence="7 10" id="KW-1133">Transmembrane helix</keyword>
<keyword evidence="9" id="KW-0349">Heme</keyword>
<comment type="similarity">
    <text evidence="4 9">Belongs to the heme-copper respiratory oxidase family.</text>
</comment>
<sequence length="609" mass="69169">MKLIKKIMSVILGWCIFIVTMSVRLLRYLYFEYVCYLKIWRFFAFILIGGWLSILSFGMSLLWVYSTVGWGIKNFIRSVYRYYNNYGFDLGPLYRRLYLGYFHWFVSLDHKRIGLLYFVFGLWGGFIGLGLSLLIRLNLCDPYYNLVSVDVYNYLVTNHGVAMIFFFLMPILIGGFGNYFLPIFLCLDDLLLPRLNSLSLWLMVPSIFYMELSLYYGCGIGWTLYPPLSIWEGSGFGVDYLMFSLHLAGVSSLIGSVNFISTIFSRLSFNCSIIVWAYLFTSVLLLLSLPVLASGITMLLFDRNFGTAFFEPSGGGDPILFQHLFWFFGHPEVYVLILPGFGIVSHICMSLSNNDSSFGYYGLICAMASIVCLGSVVWGHHMFMVGFDSLTGVFFSSITMIIGVPTGIKVFSWLYMLNSCGMRVLDPIVWWLVGFIFLFTVGGVTGVALSASALDILFHDTWFVVAHFHYVLSLGSYSSIVIMLVWWWPFIVGYSLNKYLLQGHWLLSMVGFNLCFFPMHYLGIHGLPRRVSCYDQEYYWVNVISSIGGVLSVVSGFVLLFILWESLVVGNRVIGLWGSGGCVTNVMTVPVPSHVDYLNASKLWVAKQS</sequence>
<evidence type="ECO:0000256" key="3">
    <source>
        <dbReference type="ARBA" id="ARBA00004673"/>
    </source>
</evidence>
<keyword evidence="9" id="KW-0999">Mitochondrion inner membrane</keyword>
<evidence type="ECO:0000256" key="6">
    <source>
        <dbReference type="ARBA" id="ARBA00022692"/>
    </source>
</evidence>
<dbReference type="CDD" id="cd01663">
    <property type="entry name" value="Cyt_c_Oxidase_I"/>
    <property type="match status" value="1"/>
</dbReference>
<feature type="transmembrane region" description="Helical" evidence="10">
    <location>
        <begin position="499"/>
        <end position="519"/>
    </location>
</feature>
<protein>
    <recommendedName>
        <fullName evidence="5 9">Cytochrome c oxidase subunit 1</fullName>
        <ecNumber evidence="9">7.1.1.9</ecNumber>
    </recommendedName>
</protein>
<dbReference type="PROSITE" id="PS50855">
    <property type="entry name" value="COX1"/>
    <property type="match status" value="1"/>
</dbReference>
<evidence type="ECO:0000313" key="12">
    <source>
        <dbReference type="EMBL" id="AAG13157.2"/>
    </source>
</evidence>
<evidence type="ECO:0000256" key="4">
    <source>
        <dbReference type="ARBA" id="ARBA00009578"/>
    </source>
</evidence>
<dbReference type="AlphaFoldDB" id="Q9B8X8"/>
<geneLocation type="mitochondrion" evidence="12"/>
<dbReference type="HOGENOM" id="CLU_011899_7_3_1"/>
<feature type="transmembrane region" description="Helical" evidence="10">
    <location>
        <begin position="539"/>
        <end position="564"/>
    </location>
</feature>
<comment type="pathway">
    <text evidence="3 9">Energy metabolism; oxidative phosphorylation.</text>
</comment>
<keyword evidence="9" id="KW-0249">Electron transport</keyword>
<feature type="domain" description="Cytochrome oxidase subunit I profile" evidence="11">
    <location>
        <begin position="98"/>
        <end position="609"/>
    </location>
</feature>
<dbReference type="OrthoDB" id="6278808at2759"/>
<reference evidence="12" key="1">
    <citation type="journal article" date="2000" name="Mol. Biol. Evol.">
        <title>Phylogenies inferred from mitochondrial gene orders-a cautionary tale from the parasitic flatworms.</title>
        <authorList>
            <person name="Le T.H."/>
            <person name="Blair D."/>
            <person name="Agatsuma T."/>
            <person name="Humair P.F."/>
            <person name="Campbell N.J."/>
            <person name="Iwagami M."/>
            <person name="Littlewood D.T."/>
            <person name="Peacock B."/>
            <person name="Johnston D.A."/>
            <person name="Bartley J."/>
            <person name="Rollinson D."/>
            <person name="Herniou E.A."/>
            <person name="Zarlenga D.S."/>
            <person name="McManus D.P."/>
        </authorList>
    </citation>
    <scope>NUCLEOTIDE SEQUENCE</scope>
    <source>
        <strain evidence="12">NMRI</strain>
    </source>
</reference>
<evidence type="ECO:0000256" key="5">
    <source>
        <dbReference type="ARBA" id="ARBA00015947"/>
    </source>
</evidence>
<dbReference type="InterPro" id="IPR033944">
    <property type="entry name" value="Cyt_c_oxase_su1_dom"/>
</dbReference>
<dbReference type="GO" id="GO:0006123">
    <property type="term" value="P:mitochondrial electron transport, cytochrome c to oxygen"/>
    <property type="evidence" value="ECO:0007669"/>
    <property type="project" value="TreeGrafter"/>
</dbReference>
<dbReference type="PROSITE" id="PS00077">
    <property type="entry name" value="COX1_CUB"/>
    <property type="match status" value="1"/>
</dbReference>
<dbReference type="RefSeq" id="NP_066205.3">
    <property type="nucleotide sequence ID" value="NC_002545.1"/>
</dbReference>
<proteinExistence type="inferred from homology"/>
<dbReference type="PRINTS" id="PR01165">
    <property type="entry name" value="CYCOXIDASEI"/>
</dbReference>
<dbReference type="KEGG" id="smm:COX1"/>
<dbReference type="InterPro" id="IPR036927">
    <property type="entry name" value="Cyt_c_oxase-like_su1_sf"/>
</dbReference>
<dbReference type="eggNOG" id="KOG4769">
    <property type="taxonomic scope" value="Eukaryota"/>
</dbReference>
<dbReference type="InterPro" id="IPR023616">
    <property type="entry name" value="Cyt_c_oxase-like_su1_dom"/>
</dbReference>
<name>Q9B8X8_SCHMA</name>
<keyword evidence="9" id="KW-0186">Copper</keyword>
<dbReference type="UniPathway" id="UPA00705"/>
<dbReference type="Gene3D" id="1.20.210.10">
    <property type="entry name" value="Cytochrome c oxidase-like, subunit I domain"/>
    <property type="match status" value="1"/>
</dbReference>
<feature type="transmembrane region" description="Helical" evidence="10">
    <location>
        <begin position="333"/>
        <end position="351"/>
    </location>
</feature>
<evidence type="ECO:0000256" key="8">
    <source>
        <dbReference type="ARBA" id="ARBA00023136"/>
    </source>
</evidence>
<evidence type="ECO:0000259" key="11">
    <source>
        <dbReference type="PROSITE" id="PS50855"/>
    </source>
</evidence>
<gene>
    <name evidence="12" type="primary">cox1</name>
</gene>
<feature type="transmembrane region" description="Helical" evidence="10">
    <location>
        <begin position="358"/>
        <end position="381"/>
    </location>
</feature>
<feature type="transmembrane region" description="Helical" evidence="10">
    <location>
        <begin position="199"/>
        <end position="225"/>
    </location>
</feature>
<keyword evidence="6 9" id="KW-0812">Transmembrane</keyword>
<feature type="transmembrane region" description="Helical" evidence="10">
    <location>
        <begin position="468"/>
        <end position="487"/>
    </location>
</feature>
<evidence type="ECO:0000256" key="7">
    <source>
        <dbReference type="ARBA" id="ARBA00022989"/>
    </source>
</evidence>
<dbReference type="GO" id="GO:0046872">
    <property type="term" value="F:metal ion binding"/>
    <property type="evidence" value="ECO:0007669"/>
    <property type="project" value="UniProtKB-KW"/>
</dbReference>
<dbReference type="EC" id="7.1.1.9" evidence="9"/>
<comment type="cofactor">
    <cofactor evidence="1">
        <name>heme</name>
        <dbReference type="ChEBI" id="CHEBI:30413"/>
    </cofactor>
</comment>
<dbReference type="GO" id="GO:0005743">
    <property type="term" value="C:mitochondrial inner membrane"/>
    <property type="evidence" value="ECO:0007669"/>
    <property type="project" value="UniProtKB-SubCell"/>
</dbReference>
<evidence type="ECO:0000256" key="10">
    <source>
        <dbReference type="SAM" id="Phobius"/>
    </source>
</evidence>
<keyword evidence="8 9" id="KW-0472">Membrane</keyword>
<feature type="transmembrane region" description="Helical" evidence="10">
    <location>
        <begin position="7"/>
        <end position="30"/>
    </location>
</feature>
<feature type="transmembrane region" description="Helical" evidence="10">
    <location>
        <begin position="393"/>
        <end position="416"/>
    </location>
</feature>
<comment type="function">
    <text evidence="9">Component of the cytochrome c oxidase, the last enzyme in the mitochondrial electron transport chain which drives oxidative phosphorylation. The respiratory chain contains 3 multisubunit complexes succinate dehydrogenase (complex II, CII), ubiquinol-cytochrome c oxidoreductase (cytochrome b-c1 complex, complex III, CIII) and cytochrome c oxidase (complex IV, CIV), that cooperate to transfer electrons derived from NADH and succinate to molecular oxygen, creating an electrochemical gradient over the inner membrane that drives transmembrane transport and the ATP synthase. Cytochrome c oxidase is the component of the respiratory chain that catalyzes the reduction of oxygen to water. Electrons originating from reduced cytochrome c in the intermembrane space (IMS) are transferred via the dinuclear copper A center (CU(A)) of subunit 2 and heme A of subunit 1 to the active site in subunit 1, a binuclear center (BNC) formed by heme A3 and copper B (CU(B)). The BNC reduces molecular oxygen to 2 water molecules using 4 electrons from cytochrome c in the IMS and 4 protons from the mitochondrial matrix.</text>
</comment>
<keyword evidence="9" id="KW-0408">Iron</keyword>
<keyword evidence="9" id="KW-0479">Metal-binding</keyword>
<dbReference type="InterPro" id="IPR000883">
    <property type="entry name" value="Cyt_C_Oxase_1"/>
</dbReference>
<dbReference type="EMBL" id="AF216698">
    <property type="protein sequence ID" value="AAG13157.2"/>
    <property type="molecule type" value="Genomic_DNA"/>
</dbReference>
<dbReference type="Pfam" id="PF00115">
    <property type="entry name" value="COX1"/>
    <property type="match status" value="1"/>
</dbReference>
<dbReference type="PANTHER" id="PTHR10422:SF18">
    <property type="entry name" value="CYTOCHROME C OXIDASE SUBUNIT 1"/>
    <property type="match status" value="1"/>
</dbReference>
<organism evidence="12">
    <name type="scientific">Schistosoma mansoni</name>
    <name type="common">Blood fluke</name>
    <dbReference type="NCBI Taxonomy" id="6183"/>
    <lineage>
        <taxon>Eukaryota</taxon>
        <taxon>Metazoa</taxon>
        <taxon>Spiralia</taxon>
        <taxon>Lophotrochozoa</taxon>
        <taxon>Platyhelminthes</taxon>
        <taxon>Trematoda</taxon>
        <taxon>Digenea</taxon>
        <taxon>Strigeidida</taxon>
        <taxon>Schistosomatoidea</taxon>
        <taxon>Schistosomatidae</taxon>
        <taxon>Schistosoma</taxon>
    </lineage>
</organism>
<feature type="transmembrane region" description="Helical" evidence="10">
    <location>
        <begin position="276"/>
        <end position="301"/>
    </location>
</feature>
<comment type="catalytic activity">
    <reaction evidence="9">
        <text>4 Fe(II)-[cytochrome c] + O2 + 8 H(+)(in) = 4 Fe(III)-[cytochrome c] + 2 H2O + 4 H(+)(out)</text>
        <dbReference type="Rhea" id="RHEA:11436"/>
        <dbReference type="Rhea" id="RHEA-COMP:10350"/>
        <dbReference type="Rhea" id="RHEA-COMP:14399"/>
        <dbReference type="ChEBI" id="CHEBI:15377"/>
        <dbReference type="ChEBI" id="CHEBI:15378"/>
        <dbReference type="ChEBI" id="CHEBI:15379"/>
        <dbReference type="ChEBI" id="CHEBI:29033"/>
        <dbReference type="ChEBI" id="CHEBI:29034"/>
        <dbReference type="EC" id="7.1.1.9"/>
    </reaction>
</comment>
<dbReference type="GO" id="GO:0020037">
    <property type="term" value="F:heme binding"/>
    <property type="evidence" value="ECO:0007669"/>
    <property type="project" value="InterPro"/>
</dbReference>
<evidence type="ECO:0000256" key="9">
    <source>
        <dbReference type="RuleBase" id="RU000369"/>
    </source>
</evidence>
<feature type="transmembrane region" description="Helical" evidence="10">
    <location>
        <begin position="428"/>
        <end position="448"/>
    </location>
</feature>
<comment type="subcellular location">
    <subcellularLocation>
        <location evidence="2">Membrane</location>
        <topology evidence="2">Multi-pass membrane protein</topology>
    </subcellularLocation>
    <subcellularLocation>
        <location evidence="9">Mitochondrion inner membrane</location>
        <topology evidence="9">Multi-pass membrane protein</topology>
    </subcellularLocation>
</comment>
<dbReference type="GeneID" id="800021"/>
<keyword evidence="9" id="KW-0813">Transport</keyword>
<evidence type="ECO:0000256" key="1">
    <source>
        <dbReference type="ARBA" id="ARBA00001971"/>
    </source>
</evidence>
<feature type="transmembrane region" description="Helical" evidence="10">
    <location>
        <begin position="159"/>
        <end position="187"/>
    </location>
</feature>
<dbReference type="GO" id="GO:0004129">
    <property type="term" value="F:cytochrome-c oxidase activity"/>
    <property type="evidence" value="ECO:0007669"/>
    <property type="project" value="UniProtKB-EC"/>
</dbReference>